<dbReference type="Proteomes" id="UP000260649">
    <property type="component" value="Unassembled WGS sequence"/>
</dbReference>
<evidence type="ECO:0000313" key="2">
    <source>
        <dbReference type="Proteomes" id="UP000260649"/>
    </source>
</evidence>
<evidence type="ECO:0000313" key="1">
    <source>
        <dbReference type="EMBL" id="RFT07428.1"/>
    </source>
</evidence>
<keyword evidence="1" id="KW-0548">Nucleotidyltransferase</keyword>
<organism evidence="1 2">
    <name type="scientific">Evtepia gabavorous</name>
    <dbReference type="NCBI Taxonomy" id="2211183"/>
    <lineage>
        <taxon>Bacteria</taxon>
        <taxon>Bacillati</taxon>
        <taxon>Bacillota</taxon>
        <taxon>Clostridia</taxon>
        <taxon>Eubacteriales</taxon>
        <taxon>Evtepia</taxon>
    </lineage>
</organism>
<dbReference type="GeneID" id="97994496"/>
<sequence>MAHDLMYIELKTGYSDDGPAWIGYVKASKSGKTLYFNDHAFQKCRGTYSNYRDIESGEAYWISGLKKRESNRHWAGHGKIAVDRRAVGEYLSLIGCTELPSHLFDVIDIEDSFPVERVHSLLNEKAEE</sequence>
<dbReference type="OrthoDB" id="1954843at2"/>
<comment type="caution">
    <text evidence="1">The sequence shown here is derived from an EMBL/GenBank/DDBJ whole genome shotgun (WGS) entry which is preliminary data.</text>
</comment>
<proteinExistence type="predicted"/>
<dbReference type="AlphaFoldDB" id="A0A3E2B5X7"/>
<gene>
    <name evidence="1" type="ORF">DV520_01930</name>
</gene>
<accession>A0A3E2B5X7</accession>
<protein>
    <submittedName>
        <fullName evidence="1">Mannose-1-phosphate guanylyltransferase</fullName>
    </submittedName>
</protein>
<dbReference type="RefSeq" id="WP_021918839.1">
    <property type="nucleotide sequence ID" value="NZ_CAKXKJ010000010.1"/>
</dbReference>
<keyword evidence="2" id="KW-1185">Reference proteome</keyword>
<dbReference type="EMBL" id="QQRQ01000002">
    <property type="protein sequence ID" value="RFT07428.1"/>
    <property type="molecule type" value="Genomic_DNA"/>
</dbReference>
<name>A0A3E2B5X7_9FIRM</name>
<dbReference type="GO" id="GO:0016779">
    <property type="term" value="F:nucleotidyltransferase activity"/>
    <property type="evidence" value="ECO:0007669"/>
    <property type="project" value="UniProtKB-KW"/>
</dbReference>
<reference evidence="1 2" key="1">
    <citation type="submission" date="2018-07" db="EMBL/GenBank/DDBJ databases">
        <title>GABA Modulating Bacteria of the Human Gut Microbiota.</title>
        <authorList>
            <person name="Strandwitz P."/>
            <person name="Kim K.H."/>
            <person name="Terekhova D."/>
            <person name="Liu J.K."/>
            <person name="Sharma A."/>
            <person name="Levering J."/>
            <person name="Mcdonald D."/>
            <person name="Dietrich D."/>
            <person name="Ramadhar T.R."/>
            <person name="Lekbua A."/>
            <person name="Mroue N."/>
            <person name="Liston C."/>
            <person name="Stewart E.J."/>
            <person name="Dubin M.J."/>
            <person name="Zengler K."/>
            <person name="Knight R."/>
            <person name="Gilbert J.A."/>
            <person name="Clardy J."/>
            <person name="Lewis K."/>
        </authorList>
    </citation>
    <scope>NUCLEOTIDE SEQUENCE [LARGE SCALE GENOMIC DNA]</scope>
    <source>
        <strain evidence="1 2">KLE1738</strain>
    </source>
</reference>
<keyword evidence="1" id="KW-0808">Transferase</keyword>